<organism evidence="2 3">
    <name type="scientific">Fusarium oxysporum f. sp. raphani</name>
    <dbReference type="NCBI Taxonomy" id="96318"/>
    <lineage>
        <taxon>Eukaryota</taxon>
        <taxon>Fungi</taxon>
        <taxon>Dikarya</taxon>
        <taxon>Ascomycota</taxon>
        <taxon>Pezizomycotina</taxon>
        <taxon>Sordariomycetes</taxon>
        <taxon>Hypocreomycetidae</taxon>
        <taxon>Hypocreales</taxon>
        <taxon>Nectriaceae</taxon>
        <taxon>Fusarium</taxon>
        <taxon>Fusarium oxysporum species complex</taxon>
    </lineage>
</organism>
<reference evidence="2" key="1">
    <citation type="submission" date="2021-04" db="EMBL/GenBank/DDBJ databases">
        <title>First draft genome resource for Brassicaceae pathogens Fusarium oxysporum f. sp. raphani and Fusarium oxysporum f. sp. rapae.</title>
        <authorList>
            <person name="Asai S."/>
        </authorList>
    </citation>
    <scope>NUCLEOTIDE SEQUENCE</scope>
    <source>
        <strain evidence="2">Tf1262</strain>
    </source>
</reference>
<feature type="compositionally biased region" description="Polar residues" evidence="1">
    <location>
        <begin position="126"/>
        <end position="140"/>
    </location>
</feature>
<proteinExistence type="predicted"/>
<feature type="region of interest" description="Disordered" evidence="1">
    <location>
        <begin position="92"/>
        <end position="140"/>
    </location>
</feature>
<evidence type="ECO:0000313" key="3">
    <source>
        <dbReference type="Proteomes" id="UP000693942"/>
    </source>
</evidence>
<dbReference type="EMBL" id="JAELUR010000024">
    <property type="protein sequence ID" value="KAG7411668.1"/>
    <property type="molecule type" value="Genomic_DNA"/>
</dbReference>
<evidence type="ECO:0000256" key="1">
    <source>
        <dbReference type="SAM" id="MobiDB-lite"/>
    </source>
</evidence>
<dbReference type="Proteomes" id="UP000693942">
    <property type="component" value="Unassembled WGS sequence"/>
</dbReference>
<gene>
    <name evidence="2" type="ORF">Forpi1262_v017357</name>
</gene>
<dbReference type="AlphaFoldDB" id="A0A8J5NUB6"/>
<comment type="caution">
    <text evidence="2">The sequence shown here is derived from an EMBL/GenBank/DDBJ whole genome shotgun (WGS) entry which is preliminary data.</text>
</comment>
<protein>
    <submittedName>
        <fullName evidence="2">Uncharacterized protein</fullName>
    </submittedName>
</protein>
<feature type="compositionally biased region" description="Basic and acidic residues" evidence="1">
    <location>
        <begin position="97"/>
        <end position="117"/>
    </location>
</feature>
<name>A0A8J5NUB6_FUSOX</name>
<accession>A0A8J5NUB6</accession>
<evidence type="ECO:0000313" key="2">
    <source>
        <dbReference type="EMBL" id="KAG7411668.1"/>
    </source>
</evidence>
<sequence length="140" mass="15653">MILGEEYLDLTHEMGKITNNAQEPSTVGDPIHVCDTSTCAVEEPSKITFHQDTLLCKKCDILKELERRKEGALDKRDNIEYGVHTLTVSNQLPGTYIDREQPEESKGQPGIRNDRAQPGKGRGFCFSSSRKVGKSSLWSD</sequence>